<dbReference type="SUPFAM" id="SSF50939">
    <property type="entry name" value="Sialidases"/>
    <property type="match status" value="1"/>
</dbReference>
<reference evidence="3 4" key="1">
    <citation type="submission" date="2024-02" db="EMBL/GenBank/DDBJ databases">
        <title>A novel Wenzhouxiangellaceae bacterium, isolated from coastal sediments.</title>
        <authorList>
            <person name="Du Z.-J."/>
            <person name="Ye Y.-Q."/>
            <person name="Zhang X.-Y."/>
        </authorList>
    </citation>
    <scope>NUCLEOTIDE SEQUENCE [LARGE SCALE GENOMIC DNA]</scope>
    <source>
        <strain evidence="3 4">CH-27</strain>
    </source>
</reference>
<sequence length="1086" mass="119063">MPRFHLRLLRRALTAFPLFLLPLGALGALDSDLLSGLEARALGPAAVSGRVTAIDAVHDNPNHIVIGTASGGVWISQNGGLNWSPVFDDQPYASIGAVAINQRNPDIIWVGTGEGNVRNSVSIGGGMFKSVDGGRTWQRAGLEGTERINRIALHPENPQIAYAAALGTLWGENSERGIFKTRDGGATWERILHADEKTGGTDVKLDPFNPEKVYASLWQHRRWPYRFESGGPGSGLYISWDGGRNWSRKTVDDGLPEGDLGRITFAPSPARPGRIYALVEAAKSALVRSDDGGESWIRVNESHDIMSRPFYYTEIAADPENPERVYNIFENLGISIDGGRTFENNARVVCCAPGNTIHIDNHALWINPGDANHLILGNDGGLAITRDQGETWRFVRNLPLSQFYHVAVDDEDPYHIYGGLQDNGSWRGPSEVWENGGIRNLHWQEVSFGDGFDTRPDPENPRQGYAMFQGGMLARWNLDTGELRLIRPNPPADGTELRFNWNAALAQVPFDSATIYYGSQFVHKSTDRGASWQIISPDLTSNDPDLQTFRDSGGLTPDVTAAENYTTLVAIAPSPLERGTLWTGSDDGRVHVTRDGGETWVRIDQRARGFEPGAWVPMITPSPHDAGTAFVVFDDHRRSDMQPHVFRVEDYGRRWTSLVTPELRGYALSILQDPVDPELLFVGTELGLFVSTDGGSGWTPFRSGVPTVSVMDMAIQRRESDLVLGTHGRSIFVIDDYSALRGLDSGDFKQRLAILSTTPGQEYISRQTPSTRFTGSGEFRAPNEPYGVLVTFLASGNDLPHPDPDAERQRKSARRASTDAVDESDTPPRVQVRVTDADGTVVRRFTRPVHQGLNRLNWDLSHDGVRPMPGPNPPEPDADLPSGPDVPPGTYRLTLSLEAADGETAESTADVTVVPDPRHGYDAAAREANYRARLALQELEETAVTAVERIVRAGEDLDTVKRLIRRHPDAESERLASLEERAGELQGRLDELEKRFRVPPQTRGNVYDDDRVVNRIGTAQFYVGSTLDAPAPASQDYVELARQTLDDGLSRLNALLGGEITDFRSEVESAGIALLSAAQPVAAGGG</sequence>
<comment type="caution">
    <text evidence="3">The sequence shown here is derived from an EMBL/GenBank/DDBJ whole genome shotgun (WGS) entry which is preliminary data.</text>
</comment>
<feature type="coiled-coil region" evidence="1">
    <location>
        <begin position="936"/>
        <end position="995"/>
    </location>
</feature>
<evidence type="ECO:0000256" key="2">
    <source>
        <dbReference type="SAM" id="MobiDB-lite"/>
    </source>
</evidence>
<dbReference type="InterPro" id="IPR052025">
    <property type="entry name" value="Xyloglucanase_GH74"/>
</dbReference>
<evidence type="ECO:0000313" key="3">
    <source>
        <dbReference type="EMBL" id="MEJ8566728.1"/>
    </source>
</evidence>
<protein>
    <recommendedName>
        <fullName evidence="5">Sortilin N-terminal domain-containing protein</fullName>
    </recommendedName>
</protein>
<feature type="region of interest" description="Disordered" evidence="2">
    <location>
        <begin position="794"/>
        <end position="829"/>
    </location>
</feature>
<evidence type="ECO:0000256" key="1">
    <source>
        <dbReference type="SAM" id="Coils"/>
    </source>
</evidence>
<dbReference type="EMBL" id="JAZHOG010000002">
    <property type="protein sequence ID" value="MEJ8566728.1"/>
    <property type="molecule type" value="Genomic_DNA"/>
</dbReference>
<dbReference type="InterPro" id="IPR036278">
    <property type="entry name" value="Sialidase_sf"/>
</dbReference>
<feature type="region of interest" description="Disordered" evidence="2">
    <location>
        <begin position="860"/>
        <end position="889"/>
    </location>
</feature>
<feature type="compositionally biased region" description="Basic and acidic residues" evidence="2">
    <location>
        <begin position="800"/>
        <end position="810"/>
    </location>
</feature>
<dbReference type="CDD" id="cd15482">
    <property type="entry name" value="Sialidase_non-viral"/>
    <property type="match status" value="1"/>
</dbReference>
<organism evidence="3 4">
    <name type="scientific">Elongatibacter sediminis</name>
    <dbReference type="NCBI Taxonomy" id="3119006"/>
    <lineage>
        <taxon>Bacteria</taxon>
        <taxon>Pseudomonadati</taxon>
        <taxon>Pseudomonadota</taxon>
        <taxon>Gammaproteobacteria</taxon>
        <taxon>Chromatiales</taxon>
        <taxon>Wenzhouxiangellaceae</taxon>
        <taxon>Elongatibacter</taxon>
    </lineage>
</organism>
<dbReference type="Gene3D" id="2.130.10.10">
    <property type="entry name" value="YVTN repeat-like/Quinoprotein amine dehydrogenase"/>
    <property type="match status" value="4"/>
</dbReference>
<dbReference type="GO" id="GO:0010411">
    <property type="term" value="P:xyloglucan metabolic process"/>
    <property type="evidence" value="ECO:0007669"/>
    <property type="project" value="TreeGrafter"/>
</dbReference>
<evidence type="ECO:0008006" key="5">
    <source>
        <dbReference type="Google" id="ProtNLM"/>
    </source>
</evidence>
<dbReference type="AlphaFoldDB" id="A0AAW9RD61"/>
<dbReference type="PANTHER" id="PTHR43739">
    <property type="entry name" value="XYLOGLUCANASE (EUROFUNG)"/>
    <property type="match status" value="1"/>
</dbReference>
<dbReference type="SUPFAM" id="SSF110296">
    <property type="entry name" value="Oligoxyloglucan reducing end-specific cellobiohydrolase"/>
    <property type="match status" value="2"/>
</dbReference>
<dbReference type="PANTHER" id="PTHR43739:SF5">
    <property type="entry name" value="EXO-ALPHA-SIALIDASE"/>
    <property type="match status" value="1"/>
</dbReference>
<gene>
    <name evidence="3" type="ORF">V3330_03720</name>
</gene>
<keyword evidence="4" id="KW-1185">Reference proteome</keyword>
<dbReference type="RefSeq" id="WP_354694050.1">
    <property type="nucleotide sequence ID" value="NZ_JAZHOG010000002.1"/>
</dbReference>
<dbReference type="Gene3D" id="2.60.40.4070">
    <property type="match status" value="1"/>
</dbReference>
<dbReference type="Proteomes" id="UP001359886">
    <property type="component" value="Unassembled WGS sequence"/>
</dbReference>
<evidence type="ECO:0000313" key="4">
    <source>
        <dbReference type="Proteomes" id="UP001359886"/>
    </source>
</evidence>
<accession>A0AAW9RD61</accession>
<proteinExistence type="predicted"/>
<dbReference type="InterPro" id="IPR015943">
    <property type="entry name" value="WD40/YVTN_repeat-like_dom_sf"/>
</dbReference>
<keyword evidence="1" id="KW-0175">Coiled coil</keyword>
<name>A0AAW9RD61_9GAMM</name>